<gene>
    <name evidence="4" type="ORF">NIES2135_25490</name>
</gene>
<keyword evidence="5" id="KW-1185">Reference proteome</keyword>
<evidence type="ECO:0000313" key="4">
    <source>
        <dbReference type="EMBL" id="BAY55725.1"/>
    </source>
</evidence>
<keyword evidence="4" id="KW-0418">Kinase</keyword>
<dbReference type="InterPro" id="IPR008271">
    <property type="entry name" value="Ser/Thr_kinase_AS"/>
</dbReference>
<proteinExistence type="predicted"/>
<dbReference type="EMBL" id="AP018203">
    <property type="protein sequence ID" value="BAY55725.1"/>
    <property type="molecule type" value="Genomic_DNA"/>
</dbReference>
<dbReference type="SUPFAM" id="SSF56112">
    <property type="entry name" value="Protein kinase-like (PK-like)"/>
    <property type="match status" value="1"/>
</dbReference>
<dbReference type="CDD" id="cd14014">
    <property type="entry name" value="STKc_PknB_like"/>
    <property type="match status" value="1"/>
</dbReference>
<keyword evidence="4" id="KW-0808">Transferase</keyword>
<evidence type="ECO:0000259" key="3">
    <source>
        <dbReference type="PROSITE" id="PS50011"/>
    </source>
</evidence>
<dbReference type="InterPro" id="IPR011009">
    <property type="entry name" value="Kinase-like_dom_sf"/>
</dbReference>
<dbReference type="PROSITE" id="PS00108">
    <property type="entry name" value="PROTEIN_KINASE_ST"/>
    <property type="match status" value="1"/>
</dbReference>
<evidence type="ECO:0000256" key="1">
    <source>
        <dbReference type="ARBA" id="ARBA00022741"/>
    </source>
</evidence>
<accession>A0A1Z4JG21</accession>
<dbReference type="PANTHER" id="PTHR24363:SF7">
    <property type="entry name" value="SERINE_THREONINE-PROTEIN KINASE-LIKE PROTEIN E"/>
    <property type="match status" value="1"/>
</dbReference>
<dbReference type="SMART" id="SM00220">
    <property type="entry name" value="S_TKc"/>
    <property type="match status" value="1"/>
</dbReference>
<dbReference type="GO" id="GO:0004674">
    <property type="term" value="F:protein serine/threonine kinase activity"/>
    <property type="evidence" value="ECO:0007669"/>
    <property type="project" value="UniProtKB-KW"/>
</dbReference>
<organism evidence="4 5">
    <name type="scientific">Leptolyngbya boryana NIES-2135</name>
    <dbReference type="NCBI Taxonomy" id="1973484"/>
    <lineage>
        <taxon>Bacteria</taxon>
        <taxon>Bacillati</taxon>
        <taxon>Cyanobacteriota</taxon>
        <taxon>Cyanophyceae</taxon>
        <taxon>Leptolyngbyales</taxon>
        <taxon>Leptolyngbyaceae</taxon>
        <taxon>Leptolyngbya group</taxon>
        <taxon>Leptolyngbya</taxon>
    </lineage>
</organism>
<dbReference type="PANTHER" id="PTHR24363">
    <property type="entry name" value="SERINE/THREONINE PROTEIN KINASE"/>
    <property type="match status" value="1"/>
</dbReference>
<reference evidence="4 5" key="1">
    <citation type="submission" date="2017-06" db="EMBL/GenBank/DDBJ databases">
        <title>Genome sequencing of cyanobaciteial culture collection at National Institute for Environmental Studies (NIES).</title>
        <authorList>
            <person name="Hirose Y."/>
            <person name="Shimura Y."/>
            <person name="Fujisawa T."/>
            <person name="Nakamura Y."/>
            <person name="Kawachi M."/>
        </authorList>
    </citation>
    <scope>NUCLEOTIDE SEQUENCE [LARGE SCALE GENOMIC DNA]</scope>
    <source>
        <strain evidence="4 5">NIES-2135</strain>
    </source>
</reference>
<protein>
    <submittedName>
        <fullName evidence="4">Serine/threonine protein kinase</fullName>
    </submittedName>
</protein>
<evidence type="ECO:0000256" key="2">
    <source>
        <dbReference type="ARBA" id="ARBA00022840"/>
    </source>
</evidence>
<dbReference type="GO" id="GO:0005524">
    <property type="term" value="F:ATP binding"/>
    <property type="evidence" value="ECO:0007669"/>
    <property type="project" value="UniProtKB-KW"/>
</dbReference>
<evidence type="ECO:0000313" key="5">
    <source>
        <dbReference type="Proteomes" id="UP000217895"/>
    </source>
</evidence>
<sequence>MAGQILGDRYQVERELGKHAGRWTLLAHDLHAKERVVVKLLCSDEDLRPDDLKLFDREVETLKSLSHPCIPKYLGYFQHRLPGGRALALVQTYVAGKSLADCLKRGRTFTEAEARQIAKSVLYILIYLQGRNPSIVHRDIKPSNILLGDRRVHLVDFGSVKTILNRQDGTSAFTLVNTHDFTPPEQYTGRSVTASDLYSLGLTIMTALTGLQPSQLPRKGSRFDLEAVVDVSPVFVDWLQWMTETTLERRLQSAIVALQALDAGQVRNAVAL</sequence>
<dbReference type="Gene3D" id="1.10.510.10">
    <property type="entry name" value="Transferase(Phosphotransferase) domain 1"/>
    <property type="match status" value="1"/>
</dbReference>
<keyword evidence="1" id="KW-0547">Nucleotide-binding</keyword>
<dbReference type="Pfam" id="PF00069">
    <property type="entry name" value="Pkinase"/>
    <property type="match status" value="1"/>
</dbReference>
<feature type="domain" description="Protein kinase" evidence="3">
    <location>
        <begin position="10"/>
        <end position="272"/>
    </location>
</feature>
<dbReference type="InterPro" id="IPR000719">
    <property type="entry name" value="Prot_kinase_dom"/>
</dbReference>
<dbReference type="PROSITE" id="PS50011">
    <property type="entry name" value="PROTEIN_KINASE_DOM"/>
    <property type="match status" value="1"/>
</dbReference>
<dbReference type="AlphaFoldDB" id="A0A1Z4JG21"/>
<keyword evidence="2" id="KW-0067">ATP-binding</keyword>
<dbReference type="Proteomes" id="UP000217895">
    <property type="component" value="Chromosome"/>
</dbReference>
<name>A0A1Z4JG21_LEPBY</name>
<keyword evidence="4" id="KW-0723">Serine/threonine-protein kinase</keyword>